<dbReference type="EMBL" id="JH711585">
    <property type="protein sequence ID" value="EIW76601.1"/>
    <property type="molecule type" value="Genomic_DNA"/>
</dbReference>
<dbReference type="InterPro" id="IPR001338">
    <property type="entry name" value="Class_I_Hydrophobin"/>
</dbReference>
<gene>
    <name evidence="7" type="ORF">CONPUDRAFT_168433</name>
</gene>
<dbReference type="OMA" id="TPIMGIG"/>
<dbReference type="GO" id="GO:0005199">
    <property type="term" value="F:structural constituent of cell wall"/>
    <property type="evidence" value="ECO:0007669"/>
    <property type="project" value="InterPro"/>
</dbReference>
<protein>
    <recommendedName>
        <fullName evidence="6">Hydrophobin</fullName>
    </recommendedName>
</protein>
<keyword evidence="4 6" id="KW-0964">Secreted</keyword>
<accession>A0A5M3MD80</accession>
<dbReference type="SMART" id="SM00075">
    <property type="entry name" value="HYDRO"/>
    <property type="match status" value="1"/>
</dbReference>
<evidence type="ECO:0000256" key="5">
    <source>
        <dbReference type="ARBA" id="ARBA00023157"/>
    </source>
</evidence>
<dbReference type="AlphaFoldDB" id="A0A5M3MD80"/>
<dbReference type="GO" id="GO:0009277">
    <property type="term" value="C:fungal-type cell wall"/>
    <property type="evidence" value="ECO:0007669"/>
    <property type="project" value="InterPro"/>
</dbReference>
<comment type="subcellular location">
    <subcellularLocation>
        <location evidence="1 6">Secreted</location>
        <location evidence="1 6">Cell wall</location>
    </subcellularLocation>
</comment>
<reference evidence="8" key="1">
    <citation type="journal article" date="2012" name="Science">
        <title>The Paleozoic origin of enzymatic lignin decomposition reconstructed from 31 fungal genomes.</title>
        <authorList>
            <person name="Floudas D."/>
            <person name="Binder M."/>
            <person name="Riley R."/>
            <person name="Barry K."/>
            <person name="Blanchette R.A."/>
            <person name="Henrissat B."/>
            <person name="Martinez A.T."/>
            <person name="Otillar R."/>
            <person name="Spatafora J.W."/>
            <person name="Yadav J.S."/>
            <person name="Aerts A."/>
            <person name="Benoit I."/>
            <person name="Boyd A."/>
            <person name="Carlson A."/>
            <person name="Copeland A."/>
            <person name="Coutinho P.M."/>
            <person name="de Vries R.P."/>
            <person name="Ferreira P."/>
            <person name="Findley K."/>
            <person name="Foster B."/>
            <person name="Gaskell J."/>
            <person name="Glotzer D."/>
            <person name="Gorecki P."/>
            <person name="Heitman J."/>
            <person name="Hesse C."/>
            <person name="Hori C."/>
            <person name="Igarashi K."/>
            <person name="Jurgens J.A."/>
            <person name="Kallen N."/>
            <person name="Kersten P."/>
            <person name="Kohler A."/>
            <person name="Kuees U."/>
            <person name="Kumar T.K.A."/>
            <person name="Kuo A."/>
            <person name="LaButti K."/>
            <person name="Larrondo L.F."/>
            <person name="Lindquist E."/>
            <person name="Ling A."/>
            <person name="Lombard V."/>
            <person name="Lucas S."/>
            <person name="Lundell T."/>
            <person name="Martin R."/>
            <person name="McLaughlin D.J."/>
            <person name="Morgenstern I."/>
            <person name="Morin E."/>
            <person name="Murat C."/>
            <person name="Nagy L.G."/>
            <person name="Nolan M."/>
            <person name="Ohm R.A."/>
            <person name="Patyshakuliyeva A."/>
            <person name="Rokas A."/>
            <person name="Ruiz-Duenas F.J."/>
            <person name="Sabat G."/>
            <person name="Salamov A."/>
            <person name="Samejima M."/>
            <person name="Schmutz J."/>
            <person name="Slot J.C."/>
            <person name="St John F."/>
            <person name="Stenlid J."/>
            <person name="Sun H."/>
            <person name="Sun S."/>
            <person name="Syed K."/>
            <person name="Tsang A."/>
            <person name="Wiebenga A."/>
            <person name="Young D."/>
            <person name="Pisabarro A."/>
            <person name="Eastwood D.C."/>
            <person name="Martin F."/>
            <person name="Cullen D."/>
            <person name="Grigoriev I.V."/>
            <person name="Hibbett D.S."/>
        </authorList>
    </citation>
    <scope>NUCLEOTIDE SEQUENCE [LARGE SCALE GENOMIC DNA]</scope>
    <source>
        <strain evidence="8">RWD-64-598 SS2</strain>
    </source>
</reference>
<feature type="signal peptide" evidence="6">
    <location>
        <begin position="1"/>
        <end position="16"/>
    </location>
</feature>
<dbReference type="CDD" id="cd23507">
    <property type="entry name" value="hydrophobin_I"/>
    <property type="match status" value="1"/>
</dbReference>
<keyword evidence="6" id="KW-0732">Signal</keyword>
<dbReference type="RefSeq" id="XP_007772995.1">
    <property type="nucleotide sequence ID" value="XM_007774805.1"/>
</dbReference>
<name>A0A5M3MD80_CONPW</name>
<evidence type="ECO:0000256" key="3">
    <source>
        <dbReference type="ARBA" id="ARBA00022512"/>
    </source>
</evidence>
<feature type="chain" id="PRO_5024469164" description="Hydrophobin" evidence="6">
    <location>
        <begin position="17"/>
        <end position="111"/>
    </location>
</feature>
<dbReference type="OrthoDB" id="4225815at2759"/>
<dbReference type="KEGG" id="cput:CONPUDRAFT_168433"/>
<evidence type="ECO:0000256" key="6">
    <source>
        <dbReference type="RuleBase" id="RU365009"/>
    </source>
</evidence>
<comment type="caution">
    <text evidence="7">The sequence shown here is derived from an EMBL/GenBank/DDBJ whole genome shotgun (WGS) entry which is preliminary data.</text>
</comment>
<evidence type="ECO:0000256" key="1">
    <source>
        <dbReference type="ARBA" id="ARBA00004191"/>
    </source>
</evidence>
<evidence type="ECO:0000313" key="7">
    <source>
        <dbReference type="EMBL" id="EIW76601.1"/>
    </source>
</evidence>
<evidence type="ECO:0000313" key="8">
    <source>
        <dbReference type="Proteomes" id="UP000053558"/>
    </source>
</evidence>
<keyword evidence="8" id="KW-1185">Reference proteome</keyword>
<dbReference type="GeneID" id="19205994"/>
<sequence length="111" mass="11363">MFATLVILLPFVLASAALPQDWPDHNGQCTTGALSCCNNVQHVSDVSDQLGQLGLGDLLNGIDGQVGFQCTPIMGIGAGQGATCISEPVCCDNNSFNGLINLGCSPITVIA</sequence>
<organism evidence="7 8">
    <name type="scientific">Coniophora puteana (strain RWD-64-598)</name>
    <name type="common">Brown rot fungus</name>
    <dbReference type="NCBI Taxonomy" id="741705"/>
    <lineage>
        <taxon>Eukaryota</taxon>
        <taxon>Fungi</taxon>
        <taxon>Dikarya</taxon>
        <taxon>Basidiomycota</taxon>
        <taxon>Agaricomycotina</taxon>
        <taxon>Agaricomycetes</taxon>
        <taxon>Agaricomycetidae</taxon>
        <taxon>Boletales</taxon>
        <taxon>Coniophorineae</taxon>
        <taxon>Coniophoraceae</taxon>
        <taxon>Coniophora</taxon>
    </lineage>
</organism>
<evidence type="ECO:0000256" key="2">
    <source>
        <dbReference type="ARBA" id="ARBA00010446"/>
    </source>
</evidence>
<keyword evidence="3 6" id="KW-0134">Cell wall</keyword>
<comment type="similarity">
    <text evidence="2 6">Belongs to the fungal hydrophobin family.</text>
</comment>
<proteinExistence type="inferred from homology"/>
<keyword evidence="5 6" id="KW-1015">Disulfide bond</keyword>
<evidence type="ECO:0000256" key="4">
    <source>
        <dbReference type="ARBA" id="ARBA00022525"/>
    </source>
</evidence>
<dbReference type="Proteomes" id="UP000053558">
    <property type="component" value="Unassembled WGS sequence"/>
</dbReference>
<dbReference type="Pfam" id="PF01185">
    <property type="entry name" value="Hydrophobin"/>
    <property type="match status" value="1"/>
</dbReference>